<dbReference type="EC" id="2.8.1.7" evidence="3 8"/>
<dbReference type="InterPro" id="IPR015424">
    <property type="entry name" value="PyrdxlP-dep_Trfase"/>
</dbReference>
<dbReference type="PROSITE" id="PS00595">
    <property type="entry name" value="AA_TRANSFER_CLASS_5"/>
    <property type="match status" value="1"/>
</dbReference>
<evidence type="ECO:0000256" key="2">
    <source>
        <dbReference type="ARBA" id="ARBA00010447"/>
    </source>
</evidence>
<name>A0A1H7J1W1_RUMAL</name>
<evidence type="ECO:0000256" key="7">
    <source>
        <dbReference type="RuleBase" id="RU004504"/>
    </source>
</evidence>
<comment type="function">
    <text evidence="8">Catalyzes the removal of elemental sulfur and selenium atoms from L-cysteine, L-cystine, L-selenocysteine, and L-selenocystine to produce L-alanine.</text>
</comment>
<evidence type="ECO:0000256" key="3">
    <source>
        <dbReference type="ARBA" id="ARBA00012239"/>
    </source>
</evidence>
<dbReference type="InterPro" id="IPR015421">
    <property type="entry name" value="PyrdxlP-dep_Trfase_major"/>
</dbReference>
<dbReference type="InterPro" id="IPR020578">
    <property type="entry name" value="Aminotrans_V_PyrdxlP_BS"/>
</dbReference>
<evidence type="ECO:0000256" key="5">
    <source>
        <dbReference type="ARBA" id="ARBA00022898"/>
    </source>
</evidence>
<dbReference type="EMBL" id="FOAT01000004">
    <property type="protein sequence ID" value="SEK67837.1"/>
    <property type="molecule type" value="Genomic_DNA"/>
</dbReference>
<evidence type="ECO:0000256" key="1">
    <source>
        <dbReference type="ARBA" id="ARBA00001933"/>
    </source>
</evidence>
<comment type="similarity">
    <text evidence="2 8">Belongs to the class-V pyridoxal-phosphate-dependent aminotransferase family. Csd subfamily.</text>
</comment>
<dbReference type="PANTHER" id="PTHR43586">
    <property type="entry name" value="CYSTEINE DESULFURASE"/>
    <property type="match status" value="1"/>
</dbReference>
<keyword evidence="4 8" id="KW-0808">Transferase</keyword>
<evidence type="ECO:0000256" key="6">
    <source>
        <dbReference type="ARBA" id="ARBA00050776"/>
    </source>
</evidence>
<comment type="cofactor">
    <cofactor evidence="1 7">
        <name>pyridoxal 5'-phosphate</name>
        <dbReference type="ChEBI" id="CHEBI:597326"/>
    </cofactor>
</comment>
<dbReference type="GO" id="GO:0006534">
    <property type="term" value="P:cysteine metabolic process"/>
    <property type="evidence" value="ECO:0007669"/>
    <property type="project" value="UniProtKB-UniRule"/>
</dbReference>
<comment type="catalytic activity">
    <reaction evidence="6 8">
        <text>(sulfur carrier)-H + L-cysteine = (sulfur carrier)-SH + L-alanine</text>
        <dbReference type="Rhea" id="RHEA:43892"/>
        <dbReference type="Rhea" id="RHEA-COMP:14737"/>
        <dbReference type="Rhea" id="RHEA-COMP:14739"/>
        <dbReference type="ChEBI" id="CHEBI:29917"/>
        <dbReference type="ChEBI" id="CHEBI:35235"/>
        <dbReference type="ChEBI" id="CHEBI:57972"/>
        <dbReference type="ChEBI" id="CHEBI:64428"/>
        <dbReference type="EC" id="2.8.1.7"/>
    </reaction>
</comment>
<evidence type="ECO:0000256" key="8">
    <source>
        <dbReference type="RuleBase" id="RU004506"/>
    </source>
</evidence>
<evidence type="ECO:0000313" key="10">
    <source>
        <dbReference type="EMBL" id="SEK67837.1"/>
    </source>
</evidence>
<dbReference type="AlphaFoldDB" id="A0A1H7J1W1"/>
<evidence type="ECO:0000256" key="4">
    <source>
        <dbReference type="ARBA" id="ARBA00022679"/>
    </source>
</evidence>
<proteinExistence type="inferred from homology"/>
<reference evidence="10 11" key="1">
    <citation type="submission" date="2016-10" db="EMBL/GenBank/DDBJ databases">
        <authorList>
            <person name="de Groot N.N."/>
        </authorList>
    </citation>
    <scope>NUCLEOTIDE SEQUENCE [LARGE SCALE GENOMIC DNA]</scope>
    <source>
        <strain evidence="10 11">KH2T6</strain>
    </source>
</reference>
<evidence type="ECO:0000259" key="9">
    <source>
        <dbReference type="Pfam" id="PF00266"/>
    </source>
</evidence>
<dbReference type="GO" id="GO:0030170">
    <property type="term" value="F:pyridoxal phosphate binding"/>
    <property type="evidence" value="ECO:0007669"/>
    <property type="project" value="UniProtKB-UniRule"/>
</dbReference>
<dbReference type="InterPro" id="IPR015422">
    <property type="entry name" value="PyrdxlP-dep_Trfase_small"/>
</dbReference>
<dbReference type="InterPro" id="IPR016454">
    <property type="entry name" value="Cysteine_dSase"/>
</dbReference>
<keyword evidence="5 8" id="KW-0663">Pyridoxal phosphate</keyword>
<dbReference type="InterPro" id="IPR010970">
    <property type="entry name" value="Cys_dSase_SufS"/>
</dbReference>
<protein>
    <recommendedName>
        <fullName evidence="3 8">Cysteine desulfurase</fullName>
        <ecNumber evidence="3 8">2.8.1.7</ecNumber>
    </recommendedName>
</protein>
<organism evidence="10 11">
    <name type="scientific">Ruminococcus albus</name>
    <dbReference type="NCBI Taxonomy" id="1264"/>
    <lineage>
        <taxon>Bacteria</taxon>
        <taxon>Bacillati</taxon>
        <taxon>Bacillota</taxon>
        <taxon>Clostridia</taxon>
        <taxon>Eubacteriales</taxon>
        <taxon>Oscillospiraceae</taxon>
        <taxon>Ruminococcus</taxon>
    </lineage>
</organism>
<dbReference type="Pfam" id="PF00266">
    <property type="entry name" value="Aminotran_5"/>
    <property type="match status" value="1"/>
</dbReference>
<keyword evidence="10" id="KW-0456">Lyase</keyword>
<evidence type="ECO:0000313" key="11">
    <source>
        <dbReference type="Proteomes" id="UP000186015"/>
    </source>
</evidence>
<dbReference type="GO" id="GO:0016829">
    <property type="term" value="F:lyase activity"/>
    <property type="evidence" value="ECO:0007669"/>
    <property type="project" value="UniProtKB-KW"/>
</dbReference>
<dbReference type="Gene3D" id="3.40.640.10">
    <property type="entry name" value="Type I PLP-dependent aspartate aminotransferase-like (Major domain)"/>
    <property type="match status" value="1"/>
</dbReference>
<feature type="domain" description="Aminotransferase class V" evidence="9">
    <location>
        <begin position="39"/>
        <end position="410"/>
    </location>
</feature>
<dbReference type="Proteomes" id="UP000186015">
    <property type="component" value="Unassembled WGS sequence"/>
</dbReference>
<sequence>MTRRRLHVYMRVSEEVMKVSEKLISKADFPVFEKYKDLVYLDNSATQQKPRQVLERVEKYYREENANPLRGLYDLSVKATDAYENSREKVREFIGAKSTKEIIFTRNASESLNLIAYSWGRANIGSGDEILVAISEHHSDLLPWQLLAKEKGAAIKYLDCDKYGEYKADDLKKALTPRTKIFAIAQISNVFGRVNPIKEFAEICHKNGTLIVCDGAQSVPHIPVDVNDLDVDFLAFSGHKMLAPMGIGVLYGREELLEKMPPFLSGGEMIEYVTREGATYAELPHKFEAGTVNVGGAVGLAAAIDYINDIGFETIEKRENELTELAFNEMKNIPYVNIIGSEKAEDHHGILTFTIEGVHPHDIAAIFDADNIAIRAGHHCAQPLHQHLGVQSTTRMSLAFYNDEEDIKRFIETLKTIRRRMGYDG</sequence>
<dbReference type="InterPro" id="IPR000192">
    <property type="entry name" value="Aminotrans_V_dom"/>
</dbReference>
<dbReference type="NCBIfam" id="TIGR01979">
    <property type="entry name" value="sufS"/>
    <property type="match status" value="1"/>
</dbReference>
<dbReference type="PANTHER" id="PTHR43586:SF8">
    <property type="entry name" value="CYSTEINE DESULFURASE 1, CHLOROPLASTIC"/>
    <property type="match status" value="1"/>
</dbReference>
<dbReference type="Gene3D" id="3.90.1150.10">
    <property type="entry name" value="Aspartate Aminotransferase, domain 1"/>
    <property type="match status" value="1"/>
</dbReference>
<dbReference type="GO" id="GO:0031071">
    <property type="term" value="F:cysteine desulfurase activity"/>
    <property type="evidence" value="ECO:0007669"/>
    <property type="project" value="UniProtKB-UniRule"/>
</dbReference>
<accession>A0A1H7J1W1</accession>
<gene>
    <name evidence="10" type="ORF">SAMN05216469_104156</name>
</gene>
<dbReference type="SUPFAM" id="SSF53383">
    <property type="entry name" value="PLP-dependent transferases"/>
    <property type="match status" value="1"/>
</dbReference>
<dbReference type="CDD" id="cd06453">
    <property type="entry name" value="SufS_like"/>
    <property type="match status" value="1"/>
</dbReference>
<dbReference type="PIRSF" id="PIRSF005572">
    <property type="entry name" value="NifS"/>
    <property type="match status" value="1"/>
</dbReference>